<keyword evidence="4" id="KW-1185">Reference proteome</keyword>
<organism evidence="3 4">
    <name type="scientific">Chara braunii</name>
    <name type="common">Braun's stonewort</name>
    <dbReference type="NCBI Taxonomy" id="69332"/>
    <lineage>
        <taxon>Eukaryota</taxon>
        <taxon>Viridiplantae</taxon>
        <taxon>Streptophyta</taxon>
        <taxon>Charophyceae</taxon>
        <taxon>Charales</taxon>
        <taxon>Characeae</taxon>
        <taxon>Chara</taxon>
    </lineage>
</organism>
<reference evidence="3 4" key="1">
    <citation type="journal article" date="2018" name="Cell">
        <title>The Chara Genome: Secondary Complexity and Implications for Plant Terrestrialization.</title>
        <authorList>
            <person name="Nishiyama T."/>
            <person name="Sakayama H."/>
            <person name="Vries J.D."/>
            <person name="Buschmann H."/>
            <person name="Saint-Marcoux D."/>
            <person name="Ullrich K.K."/>
            <person name="Haas F.B."/>
            <person name="Vanderstraeten L."/>
            <person name="Becker D."/>
            <person name="Lang D."/>
            <person name="Vosolsobe S."/>
            <person name="Rombauts S."/>
            <person name="Wilhelmsson P.K.I."/>
            <person name="Janitza P."/>
            <person name="Kern R."/>
            <person name="Heyl A."/>
            <person name="Rumpler F."/>
            <person name="Villalobos L.I.A.C."/>
            <person name="Clay J.M."/>
            <person name="Skokan R."/>
            <person name="Toyoda A."/>
            <person name="Suzuki Y."/>
            <person name="Kagoshima H."/>
            <person name="Schijlen E."/>
            <person name="Tajeshwar N."/>
            <person name="Catarino B."/>
            <person name="Hetherington A.J."/>
            <person name="Saltykova A."/>
            <person name="Bonnot C."/>
            <person name="Breuninger H."/>
            <person name="Symeonidi A."/>
            <person name="Radhakrishnan G.V."/>
            <person name="Van Nieuwerburgh F."/>
            <person name="Deforce D."/>
            <person name="Chang C."/>
            <person name="Karol K.G."/>
            <person name="Hedrich R."/>
            <person name="Ulvskov P."/>
            <person name="Glockner G."/>
            <person name="Delwiche C.F."/>
            <person name="Petrasek J."/>
            <person name="Van de Peer Y."/>
            <person name="Friml J."/>
            <person name="Beilby M."/>
            <person name="Dolan L."/>
            <person name="Kohara Y."/>
            <person name="Sugano S."/>
            <person name="Fujiyama A."/>
            <person name="Delaux P.-M."/>
            <person name="Quint M."/>
            <person name="TheiBen G."/>
            <person name="Hagemann M."/>
            <person name="Harholt J."/>
            <person name="Dunand C."/>
            <person name="Zachgo S."/>
            <person name="Langdale J."/>
            <person name="Maumus F."/>
            <person name="Straeten D.V.D."/>
            <person name="Gould S.B."/>
            <person name="Rensing S.A."/>
        </authorList>
    </citation>
    <scope>NUCLEOTIDE SEQUENCE [LARGE SCALE GENOMIC DNA]</scope>
    <source>
        <strain evidence="3 4">S276</strain>
    </source>
</reference>
<evidence type="ECO:0000313" key="3">
    <source>
        <dbReference type="EMBL" id="GBG82486.1"/>
    </source>
</evidence>
<sequence>MEAAGIAPRPPVAPKTSEERIDELWARYEGRREAARQRARETGQAIEGADEAIEVGELGFSAAREAIKWVNKGIKQTSIEAFQRYSLLSDELALRKNEVEQLTAQLAEERVENKVRQTRLEAKEAEWEAKLKEMAAALAVERLAATKVVDWTEQSRYDIQGKGVQGLFGQGEAAEPSRQEKLGKVFLDPAEAEARKEANRESFEFKAPTELASQ</sequence>
<evidence type="ECO:0000256" key="2">
    <source>
        <dbReference type="SAM" id="MobiDB-lite"/>
    </source>
</evidence>
<proteinExistence type="predicted"/>
<evidence type="ECO:0000256" key="1">
    <source>
        <dbReference type="SAM" id="Coils"/>
    </source>
</evidence>
<gene>
    <name evidence="3" type="ORF">CBR_g34862</name>
</gene>
<comment type="caution">
    <text evidence="3">The sequence shown here is derived from an EMBL/GenBank/DDBJ whole genome shotgun (WGS) entry which is preliminary data.</text>
</comment>
<feature type="region of interest" description="Disordered" evidence="2">
    <location>
        <begin position="193"/>
        <end position="214"/>
    </location>
</feature>
<feature type="compositionally biased region" description="Basic and acidic residues" evidence="2">
    <location>
        <begin position="193"/>
        <end position="204"/>
    </location>
</feature>
<evidence type="ECO:0000313" key="4">
    <source>
        <dbReference type="Proteomes" id="UP000265515"/>
    </source>
</evidence>
<protein>
    <submittedName>
        <fullName evidence="3">Uncharacterized protein</fullName>
    </submittedName>
</protein>
<dbReference type="EMBL" id="BFEA01000408">
    <property type="protein sequence ID" value="GBG82486.1"/>
    <property type="molecule type" value="Genomic_DNA"/>
</dbReference>
<name>A0A388LJI7_CHABU</name>
<dbReference type="AlphaFoldDB" id="A0A388LJI7"/>
<feature type="coiled-coil region" evidence="1">
    <location>
        <begin position="85"/>
        <end position="128"/>
    </location>
</feature>
<accession>A0A388LJI7</accession>
<dbReference type="Gramene" id="GBG82486">
    <property type="protein sequence ID" value="GBG82486"/>
    <property type="gene ID" value="CBR_g34862"/>
</dbReference>
<dbReference type="Proteomes" id="UP000265515">
    <property type="component" value="Unassembled WGS sequence"/>
</dbReference>
<keyword evidence="1" id="KW-0175">Coiled coil</keyword>